<dbReference type="InterPro" id="IPR011010">
    <property type="entry name" value="DNA_brk_join_enz"/>
</dbReference>
<dbReference type="CDD" id="cd03714">
    <property type="entry name" value="RT_DIRS1"/>
    <property type="match status" value="1"/>
</dbReference>
<evidence type="ECO:0000313" key="4">
    <source>
        <dbReference type="RefSeq" id="XP_052758284.1"/>
    </source>
</evidence>
<protein>
    <submittedName>
        <fullName evidence="4">Uncharacterized protein LOC128202341</fullName>
    </submittedName>
</protein>
<organism evidence="3 4">
    <name type="scientific">Galleria mellonella</name>
    <name type="common">Greater wax moth</name>
    <dbReference type="NCBI Taxonomy" id="7137"/>
    <lineage>
        <taxon>Eukaryota</taxon>
        <taxon>Metazoa</taxon>
        <taxon>Ecdysozoa</taxon>
        <taxon>Arthropoda</taxon>
        <taxon>Hexapoda</taxon>
        <taxon>Insecta</taxon>
        <taxon>Pterygota</taxon>
        <taxon>Neoptera</taxon>
        <taxon>Endopterygota</taxon>
        <taxon>Lepidoptera</taxon>
        <taxon>Glossata</taxon>
        <taxon>Ditrysia</taxon>
        <taxon>Pyraloidea</taxon>
        <taxon>Pyralidae</taxon>
        <taxon>Galleriinae</taxon>
        <taxon>Galleria</taxon>
    </lineage>
</organism>
<name>A0ABM3N3W6_GALME</name>
<dbReference type="Gene3D" id="3.30.420.10">
    <property type="entry name" value="Ribonuclease H-like superfamily/Ribonuclease H"/>
    <property type="match status" value="1"/>
</dbReference>
<dbReference type="PANTHER" id="PTHR33050">
    <property type="entry name" value="REVERSE TRANSCRIPTASE DOMAIN-CONTAINING PROTEIN"/>
    <property type="match status" value="1"/>
</dbReference>
<dbReference type="SUPFAM" id="SSF56672">
    <property type="entry name" value="DNA/RNA polymerases"/>
    <property type="match status" value="1"/>
</dbReference>
<dbReference type="Pfam" id="PF00078">
    <property type="entry name" value="RVT_1"/>
    <property type="match status" value="1"/>
</dbReference>
<proteinExistence type="predicted"/>
<dbReference type="Proteomes" id="UP001652740">
    <property type="component" value="Unplaced"/>
</dbReference>
<evidence type="ECO:0000313" key="3">
    <source>
        <dbReference type="Proteomes" id="UP001652740"/>
    </source>
</evidence>
<evidence type="ECO:0000259" key="2">
    <source>
        <dbReference type="PROSITE" id="PS50878"/>
    </source>
</evidence>
<dbReference type="PANTHER" id="PTHR33050:SF7">
    <property type="entry name" value="RIBONUCLEASE H"/>
    <property type="match status" value="1"/>
</dbReference>
<dbReference type="PROSITE" id="PS50878">
    <property type="entry name" value="RT_POL"/>
    <property type="match status" value="1"/>
</dbReference>
<accession>A0ABM3N3W6</accession>
<sequence>MEDIRTATKLITEGSFMANIDLQDAYFLVPIHASHKKYLRFYFEGLYEFTALPFGLCSAPYIFTKILQPVMTHLRARGFKSVRYLDDILLLGDSEAICLNNISNTKECLTSLGFVINYKKSSLKTSTSCTFLGFVLDSKSMTLQLPDRKRNSILKNLEMLLTTKSIRIREFARVLGSLTAACPAISYGWLHTKSLERAKYMALQRNADNYNAFMAIPNKLHDDLIWWKNHILIASNRIRQHKYEMELFTDASLTGWGAACHNEKAGGLWSRIERTNHINYLELLAVYLGLKSFANTKKDCDIILRVDNTTAISYINRMGGVQYPHLNHIANIIWKWCEERRIFIFASYIKSTLNTEADRESRNLNIDTEWELASYAFSEIVYTFGKPDIDLFASRVNTKCPKYISWKRDPDAYNIDAFTLDWSTYFFYAFPPFAIILKVLNKIIHDRATGIVVVPQWPSQPWYPLFKSLSVTKPFSSPATWSTFLGSERVIREGFSKQGVPKAAVDVMISSLSRNTISQYNSSLRKWWEYCNQNHCIGRRQPVLNLPFFNSRPSICPAATLKFYVASTSFVRPNDVDHLILTSRKPYKAVSSQTLGRWIKLTLQESGIDTSIFGAHSTRHASTSAASRAGLSVDVIRKVAGWSDQSAVFANFYNRPIIDTTSNLLIN</sequence>
<dbReference type="InterPro" id="IPR043502">
    <property type="entry name" value="DNA/RNA_pol_sf"/>
</dbReference>
<dbReference type="InterPro" id="IPR036397">
    <property type="entry name" value="RNaseH_sf"/>
</dbReference>
<dbReference type="Gene3D" id="3.30.70.270">
    <property type="match status" value="1"/>
</dbReference>
<keyword evidence="3" id="KW-1185">Reference proteome</keyword>
<dbReference type="GeneID" id="128202341"/>
<dbReference type="CDD" id="cd09275">
    <property type="entry name" value="RNase_HI_RT_DIRS1"/>
    <property type="match status" value="1"/>
</dbReference>
<dbReference type="InterPro" id="IPR043128">
    <property type="entry name" value="Rev_trsase/Diguanyl_cyclase"/>
</dbReference>
<dbReference type="RefSeq" id="XP_052758284.1">
    <property type="nucleotide sequence ID" value="XM_052902324.1"/>
</dbReference>
<dbReference type="InterPro" id="IPR000477">
    <property type="entry name" value="RT_dom"/>
</dbReference>
<reference evidence="4" key="1">
    <citation type="submission" date="2025-08" db="UniProtKB">
        <authorList>
            <consortium name="RefSeq"/>
        </authorList>
    </citation>
    <scope>IDENTIFICATION</scope>
    <source>
        <tissue evidence="4">Whole larvae</tissue>
    </source>
</reference>
<dbReference type="InterPro" id="IPR052055">
    <property type="entry name" value="Hepadnavirus_pol/RT"/>
</dbReference>
<dbReference type="InterPro" id="IPR013762">
    <property type="entry name" value="Integrase-like_cat_sf"/>
</dbReference>
<dbReference type="SUPFAM" id="SSF56349">
    <property type="entry name" value="DNA breaking-rejoining enzymes"/>
    <property type="match status" value="1"/>
</dbReference>
<dbReference type="Gene3D" id="1.10.443.10">
    <property type="entry name" value="Intergrase catalytic core"/>
    <property type="match status" value="1"/>
</dbReference>
<feature type="domain" description="Reverse transcriptase" evidence="2">
    <location>
        <begin position="1"/>
        <end position="136"/>
    </location>
</feature>
<gene>
    <name evidence="4" type="primary">LOC128202341</name>
</gene>
<dbReference type="Gene3D" id="3.10.10.10">
    <property type="entry name" value="HIV Type 1 Reverse Transcriptase, subunit A, domain 1"/>
    <property type="match status" value="1"/>
</dbReference>
<keyword evidence="1" id="KW-0233">DNA recombination</keyword>
<evidence type="ECO:0000256" key="1">
    <source>
        <dbReference type="ARBA" id="ARBA00023172"/>
    </source>
</evidence>